<reference evidence="2 3" key="1">
    <citation type="submission" date="2017-12" db="EMBL/GenBank/DDBJ databases">
        <title>Phylogenetic diversity of female urinary microbiome.</title>
        <authorList>
            <person name="Thomas-White K."/>
            <person name="Wolfe A.J."/>
        </authorList>
    </citation>
    <scope>NUCLEOTIDE SEQUENCE [LARGE SCALE GENOMIC DNA]</scope>
    <source>
        <strain evidence="2 3">UMB0777</strain>
    </source>
</reference>
<evidence type="ECO:0000313" key="2">
    <source>
        <dbReference type="EMBL" id="PKZ62833.1"/>
    </source>
</evidence>
<sequence>MTSSNLPQARTNSTDIGRSKPSLPFSYARRLERETDRSMQASAAKAFVEAAQIEFDTRTEIARVEGQTAVGGARVHGAVTLQHEETMGLGNYARIVDNELAQAGPVARQLMTESLAQATRRVGGVTDSAIRDL</sequence>
<dbReference type="EMBL" id="PKJC01000042">
    <property type="protein sequence ID" value="PKZ62833.1"/>
    <property type="molecule type" value="Genomic_DNA"/>
</dbReference>
<organism evidence="2 3">
    <name type="scientific">Gordonia terrae</name>
    <dbReference type="NCBI Taxonomy" id="2055"/>
    <lineage>
        <taxon>Bacteria</taxon>
        <taxon>Bacillati</taxon>
        <taxon>Actinomycetota</taxon>
        <taxon>Actinomycetes</taxon>
        <taxon>Mycobacteriales</taxon>
        <taxon>Gordoniaceae</taxon>
        <taxon>Gordonia</taxon>
    </lineage>
</organism>
<dbReference type="RefSeq" id="WP_101823093.1">
    <property type="nucleotide sequence ID" value="NZ_PKJC01000042.1"/>
</dbReference>
<evidence type="ECO:0000256" key="1">
    <source>
        <dbReference type="SAM" id="MobiDB-lite"/>
    </source>
</evidence>
<protein>
    <submittedName>
        <fullName evidence="2">Uncharacterized protein</fullName>
    </submittedName>
</protein>
<name>A0A2I1R132_9ACTN</name>
<feature type="compositionally biased region" description="Polar residues" evidence="1">
    <location>
        <begin position="1"/>
        <end position="16"/>
    </location>
</feature>
<dbReference type="Proteomes" id="UP000234662">
    <property type="component" value="Unassembled WGS sequence"/>
</dbReference>
<gene>
    <name evidence="2" type="ORF">CYJ73_24990</name>
</gene>
<accession>A0A2I1R132</accession>
<evidence type="ECO:0000313" key="3">
    <source>
        <dbReference type="Proteomes" id="UP000234662"/>
    </source>
</evidence>
<feature type="region of interest" description="Disordered" evidence="1">
    <location>
        <begin position="1"/>
        <end position="24"/>
    </location>
</feature>
<comment type="caution">
    <text evidence="2">The sequence shown here is derived from an EMBL/GenBank/DDBJ whole genome shotgun (WGS) entry which is preliminary data.</text>
</comment>
<proteinExistence type="predicted"/>
<dbReference type="AlphaFoldDB" id="A0A2I1R132"/>